<evidence type="ECO:0000313" key="2">
    <source>
        <dbReference type="EMBL" id="OWP02403.1"/>
    </source>
</evidence>
<dbReference type="InParanoid" id="A0A218Z4F1"/>
<evidence type="ECO:0000256" key="1">
    <source>
        <dbReference type="SAM" id="MobiDB-lite"/>
    </source>
</evidence>
<sequence>MRRARGKGLSSPVRPREQDRSQVDDDESGRARLGILPAGIFPAGRHMDVRGRAPSGQCHPDLKLGTEPRDAGSPCRSRAGRWDVSRPPQRAWAVAVAETSTALEMQISGHLPTGGGSSRVGPSHLSRIIARRRVLPDASFHPAPLTTDLWSV</sequence>
<evidence type="ECO:0000313" key="3">
    <source>
        <dbReference type="Proteomes" id="UP000242519"/>
    </source>
</evidence>
<feature type="region of interest" description="Disordered" evidence="1">
    <location>
        <begin position="1"/>
        <end position="86"/>
    </location>
</feature>
<proteinExistence type="predicted"/>
<name>A0A218Z4F1_9HELO</name>
<keyword evidence="3" id="KW-1185">Reference proteome</keyword>
<dbReference type="AlphaFoldDB" id="A0A218Z4F1"/>
<reference evidence="2 3" key="1">
    <citation type="submission" date="2017-04" db="EMBL/GenBank/DDBJ databases">
        <title>Draft genome sequence of Marssonina coronaria NL1: causal agent of apple blotch.</title>
        <authorList>
            <person name="Cheng Q."/>
        </authorList>
    </citation>
    <scope>NUCLEOTIDE SEQUENCE [LARGE SCALE GENOMIC DNA]</scope>
    <source>
        <strain evidence="2 3">NL1</strain>
    </source>
</reference>
<feature type="compositionally biased region" description="Basic and acidic residues" evidence="1">
    <location>
        <begin position="14"/>
        <end position="23"/>
    </location>
</feature>
<organism evidence="2 3">
    <name type="scientific">Diplocarpon coronariae</name>
    <dbReference type="NCBI Taxonomy" id="2795749"/>
    <lineage>
        <taxon>Eukaryota</taxon>
        <taxon>Fungi</taxon>
        <taxon>Dikarya</taxon>
        <taxon>Ascomycota</taxon>
        <taxon>Pezizomycotina</taxon>
        <taxon>Leotiomycetes</taxon>
        <taxon>Helotiales</taxon>
        <taxon>Drepanopezizaceae</taxon>
        <taxon>Diplocarpon</taxon>
    </lineage>
</organism>
<comment type="caution">
    <text evidence="2">The sequence shown here is derived from an EMBL/GenBank/DDBJ whole genome shotgun (WGS) entry which is preliminary data.</text>
</comment>
<protein>
    <submittedName>
        <fullName evidence="2">Uncharacterized protein</fullName>
    </submittedName>
</protein>
<dbReference type="Proteomes" id="UP000242519">
    <property type="component" value="Unassembled WGS sequence"/>
</dbReference>
<dbReference type="EMBL" id="MZNU01000236">
    <property type="protein sequence ID" value="OWP02403.1"/>
    <property type="molecule type" value="Genomic_DNA"/>
</dbReference>
<feature type="compositionally biased region" description="Basic and acidic residues" evidence="1">
    <location>
        <begin position="60"/>
        <end position="70"/>
    </location>
</feature>
<gene>
    <name evidence="2" type="ORF">B2J93_3191</name>
</gene>
<accession>A0A218Z4F1</accession>